<organism evidence="3 4">
    <name type="scientific">Cannabis sativa</name>
    <name type="common">Hemp</name>
    <name type="synonym">Marijuana</name>
    <dbReference type="NCBI Taxonomy" id="3483"/>
    <lineage>
        <taxon>Eukaryota</taxon>
        <taxon>Viridiplantae</taxon>
        <taxon>Streptophyta</taxon>
        <taxon>Embryophyta</taxon>
        <taxon>Tracheophyta</taxon>
        <taxon>Spermatophyta</taxon>
        <taxon>Magnoliopsida</taxon>
        <taxon>eudicotyledons</taxon>
        <taxon>Gunneridae</taxon>
        <taxon>Pentapetalae</taxon>
        <taxon>rosids</taxon>
        <taxon>fabids</taxon>
        <taxon>Rosales</taxon>
        <taxon>Cannabaceae</taxon>
        <taxon>Cannabis</taxon>
    </lineage>
</organism>
<evidence type="ECO:0000256" key="1">
    <source>
        <dbReference type="SAM" id="MobiDB-lite"/>
    </source>
</evidence>
<dbReference type="GO" id="GO:0004435">
    <property type="term" value="F:phosphatidylinositol-4,5-bisphosphate phospholipase C activity"/>
    <property type="evidence" value="ECO:0007669"/>
    <property type="project" value="TreeGrafter"/>
</dbReference>
<dbReference type="SUPFAM" id="SSF47473">
    <property type="entry name" value="EF-hand"/>
    <property type="match status" value="1"/>
</dbReference>
<dbReference type="GO" id="GO:0051209">
    <property type="term" value="P:release of sequestered calcium ion into cytosol"/>
    <property type="evidence" value="ECO:0007669"/>
    <property type="project" value="TreeGrafter"/>
</dbReference>
<dbReference type="Pfam" id="PF09279">
    <property type="entry name" value="EF-hand_like"/>
    <property type="match status" value="1"/>
</dbReference>
<feature type="region of interest" description="Disordered" evidence="1">
    <location>
        <begin position="144"/>
        <end position="168"/>
    </location>
</feature>
<dbReference type="InterPro" id="IPR011992">
    <property type="entry name" value="EF-hand-dom_pair"/>
</dbReference>
<protein>
    <recommendedName>
        <fullName evidence="2">Phosphoinositide-specific phospholipase C EF-hand-like domain-containing protein</fullName>
    </recommendedName>
</protein>
<dbReference type="AlphaFoldDB" id="A0A7J6H1J8"/>
<dbReference type="PANTHER" id="PTHR10336:SF204">
    <property type="entry name" value="PHOSPHOINOSITIDE PHOSPHOLIPASE C 4-RELATED"/>
    <property type="match status" value="1"/>
</dbReference>
<dbReference type="EMBL" id="JAATIP010000032">
    <property type="protein sequence ID" value="KAF4388965.1"/>
    <property type="molecule type" value="Genomic_DNA"/>
</dbReference>
<evidence type="ECO:0000313" key="4">
    <source>
        <dbReference type="Proteomes" id="UP000525078"/>
    </source>
</evidence>
<evidence type="ECO:0000313" key="3">
    <source>
        <dbReference type="EMBL" id="KAF4388965.1"/>
    </source>
</evidence>
<proteinExistence type="predicted"/>
<dbReference type="GO" id="GO:0005886">
    <property type="term" value="C:plasma membrane"/>
    <property type="evidence" value="ECO:0007669"/>
    <property type="project" value="TreeGrafter"/>
</dbReference>
<dbReference type="InterPro" id="IPR001192">
    <property type="entry name" value="PI-PLC_fam"/>
</dbReference>
<comment type="caution">
    <text evidence="3">The sequence shown here is derived from an EMBL/GenBank/DDBJ whole genome shotgun (WGS) entry which is preliminary data.</text>
</comment>
<dbReference type="GO" id="GO:0048015">
    <property type="term" value="P:phosphatidylinositol-mediated signaling"/>
    <property type="evidence" value="ECO:0007669"/>
    <property type="project" value="TreeGrafter"/>
</dbReference>
<dbReference type="InterPro" id="IPR015359">
    <property type="entry name" value="PLC_EF-hand-like"/>
</dbReference>
<reference evidence="3 4" key="1">
    <citation type="journal article" date="2020" name="bioRxiv">
        <title>Sequence and annotation of 42 cannabis genomes reveals extensive copy number variation in cannabinoid synthesis and pathogen resistance genes.</title>
        <authorList>
            <person name="Mckernan K.J."/>
            <person name="Helbert Y."/>
            <person name="Kane L.T."/>
            <person name="Ebling H."/>
            <person name="Zhang L."/>
            <person name="Liu B."/>
            <person name="Eaton Z."/>
            <person name="Mclaughlin S."/>
            <person name="Kingan S."/>
            <person name="Baybayan P."/>
            <person name="Concepcion G."/>
            <person name="Jordan M."/>
            <person name="Riva A."/>
            <person name="Barbazuk W."/>
            <person name="Harkins T."/>
        </authorList>
    </citation>
    <scope>NUCLEOTIDE SEQUENCE [LARGE SCALE GENOMIC DNA]</scope>
    <source>
        <strain evidence="4">cv. Jamaican Lion 4</strain>
        <tissue evidence="3">Leaf</tissue>
    </source>
</reference>
<dbReference type="PANTHER" id="PTHR10336">
    <property type="entry name" value="PHOSPHOINOSITIDE-SPECIFIC PHOSPHOLIPASE C FAMILY PROTEIN"/>
    <property type="match status" value="1"/>
</dbReference>
<feature type="compositionally biased region" description="Basic and acidic residues" evidence="1">
    <location>
        <begin position="144"/>
        <end position="156"/>
    </location>
</feature>
<gene>
    <name evidence="3" type="ORF">F8388_026694</name>
</gene>
<dbReference type="Proteomes" id="UP000525078">
    <property type="component" value="Unassembled WGS sequence"/>
</dbReference>
<accession>A0A7J6H1J8</accession>
<feature type="domain" description="Phosphoinositide-specific phospholipase C EF-hand-like" evidence="2">
    <location>
        <begin position="23"/>
        <end position="95"/>
    </location>
</feature>
<evidence type="ECO:0000259" key="2">
    <source>
        <dbReference type="Pfam" id="PF09279"/>
    </source>
</evidence>
<dbReference type="FunFam" id="1.10.238.10:FF:000254">
    <property type="entry name" value="Phosphoinositide phospholipase C"/>
    <property type="match status" value="1"/>
</dbReference>
<sequence length="185" mass="21527">MGSYRMCVCFTRKYRITEAEPPSDVKDAFKKFSEGGNHMNADQLRQFLVEFQGDDATTVQDAQQIHHRRHHHHIPKFRRHSLTLIDFHHYLFSLDFNPPIMDKAPQMDLSINNAEAVLERFKAVIPQSDRVYYNNVFRHLATSLEERQSQGGREEEPNSTEDASSYVVDSDSDYGRLIQALFYSS</sequence>
<dbReference type="Gene3D" id="1.10.238.10">
    <property type="entry name" value="EF-hand"/>
    <property type="match status" value="1"/>
</dbReference>
<name>A0A7J6H1J8_CANSA</name>